<accession>A0A1T4R2T9</accession>
<dbReference type="OrthoDB" id="1494349at2"/>
<keyword evidence="1" id="KW-1133">Transmembrane helix</keyword>
<keyword evidence="1" id="KW-0472">Membrane</keyword>
<dbReference type="STRING" id="413434.SAMN04488132_11067"/>
<dbReference type="EMBL" id="FUWH01000010">
    <property type="protein sequence ID" value="SKA09918.1"/>
    <property type="molecule type" value="Genomic_DNA"/>
</dbReference>
<dbReference type="Proteomes" id="UP000190888">
    <property type="component" value="Unassembled WGS sequence"/>
</dbReference>
<keyword evidence="1" id="KW-0812">Transmembrane</keyword>
<protein>
    <submittedName>
        <fullName evidence="2">Uncharacterized protein</fullName>
    </submittedName>
</protein>
<gene>
    <name evidence="2" type="ORF">SAMN04488132_11067</name>
</gene>
<dbReference type="RefSeq" id="WP_078832314.1">
    <property type="nucleotide sequence ID" value="NZ_FUWH01000010.1"/>
</dbReference>
<feature type="transmembrane region" description="Helical" evidence="1">
    <location>
        <begin position="45"/>
        <end position="64"/>
    </location>
</feature>
<name>A0A1T4R2T9_9BACT</name>
<evidence type="ECO:0000313" key="3">
    <source>
        <dbReference type="Proteomes" id="UP000190888"/>
    </source>
</evidence>
<proteinExistence type="predicted"/>
<dbReference type="AlphaFoldDB" id="A0A1T4R2T9"/>
<sequence>MKKQTLAESLGRLSQTLEKEGFAGLGGLQPGKSYLLFDAREKRPVLRWLAWISAVPPLVTLLLVTRVSEVQLLLDFGQLWAGRLFQAALVIVSGVFIYVLHWLSGKYVLQIRYAPDKIFVISCWSLYGATRMYHWQAGTFSSGVKSRVGITRLPGKPLVNAPYFVWRTDGKKFVIDCQASFPHGEDLLMEAIGIE</sequence>
<evidence type="ECO:0000256" key="1">
    <source>
        <dbReference type="SAM" id="Phobius"/>
    </source>
</evidence>
<feature type="transmembrane region" description="Helical" evidence="1">
    <location>
        <begin position="84"/>
        <end position="103"/>
    </location>
</feature>
<organism evidence="2 3">
    <name type="scientific">Sediminibacterium ginsengisoli</name>
    <dbReference type="NCBI Taxonomy" id="413434"/>
    <lineage>
        <taxon>Bacteria</taxon>
        <taxon>Pseudomonadati</taxon>
        <taxon>Bacteroidota</taxon>
        <taxon>Chitinophagia</taxon>
        <taxon>Chitinophagales</taxon>
        <taxon>Chitinophagaceae</taxon>
        <taxon>Sediminibacterium</taxon>
    </lineage>
</organism>
<keyword evidence="3" id="KW-1185">Reference proteome</keyword>
<reference evidence="2 3" key="1">
    <citation type="submission" date="2017-02" db="EMBL/GenBank/DDBJ databases">
        <authorList>
            <person name="Peterson S.W."/>
        </authorList>
    </citation>
    <scope>NUCLEOTIDE SEQUENCE [LARGE SCALE GENOMIC DNA]</scope>
    <source>
        <strain evidence="2 3">DSM 22335</strain>
    </source>
</reference>
<evidence type="ECO:0000313" key="2">
    <source>
        <dbReference type="EMBL" id="SKA09918.1"/>
    </source>
</evidence>